<evidence type="ECO:0000259" key="5">
    <source>
        <dbReference type="Pfam" id="PF13193"/>
    </source>
</evidence>
<dbReference type="CDD" id="cd05911">
    <property type="entry name" value="Firefly_Luc_like"/>
    <property type="match status" value="1"/>
</dbReference>
<accession>A0AAD5YEW8</accession>
<organism evidence="6 7">
    <name type="scientific">Meripilus lineatus</name>
    <dbReference type="NCBI Taxonomy" id="2056292"/>
    <lineage>
        <taxon>Eukaryota</taxon>
        <taxon>Fungi</taxon>
        <taxon>Dikarya</taxon>
        <taxon>Basidiomycota</taxon>
        <taxon>Agaricomycotina</taxon>
        <taxon>Agaricomycetes</taxon>
        <taxon>Polyporales</taxon>
        <taxon>Meripilaceae</taxon>
        <taxon>Meripilus</taxon>
    </lineage>
</organism>
<dbReference type="InterPro" id="IPR025110">
    <property type="entry name" value="AMP-bd_C"/>
</dbReference>
<feature type="domain" description="AMP-dependent synthetase/ligase" evidence="4">
    <location>
        <begin position="29"/>
        <end position="407"/>
    </location>
</feature>
<evidence type="ECO:0000313" key="6">
    <source>
        <dbReference type="EMBL" id="KAJ3484906.1"/>
    </source>
</evidence>
<dbReference type="InterPro" id="IPR045851">
    <property type="entry name" value="AMP-bd_C_sf"/>
</dbReference>
<dbReference type="PANTHER" id="PTHR24096">
    <property type="entry name" value="LONG-CHAIN-FATTY-ACID--COA LIGASE"/>
    <property type="match status" value="1"/>
</dbReference>
<dbReference type="GO" id="GO:0016405">
    <property type="term" value="F:CoA-ligase activity"/>
    <property type="evidence" value="ECO:0007669"/>
    <property type="project" value="TreeGrafter"/>
</dbReference>
<evidence type="ECO:0008006" key="8">
    <source>
        <dbReference type="Google" id="ProtNLM"/>
    </source>
</evidence>
<dbReference type="AlphaFoldDB" id="A0AAD5YEW8"/>
<dbReference type="PROSITE" id="PS00455">
    <property type="entry name" value="AMP_BINDING"/>
    <property type="match status" value="1"/>
</dbReference>
<feature type="transmembrane region" description="Helical" evidence="3">
    <location>
        <begin position="284"/>
        <end position="304"/>
    </location>
</feature>
<dbReference type="Proteomes" id="UP001212997">
    <property type="component" value="Unassembled WGS sequence"/>
</dbReference>
<name>A0AAD5YEW8_9APHY</name>
<dbReference type="InterPro" id="IPR042099">
    <property type="entry name" value="ANL_N_sf"/>
</dbReference>
<evidence type="ECO:0000256" key="1">
    <source>
        <dbReference type="ARBA" id="ARBA00006432"/>
    </source>
</evidence>
<feature type="transmembrane region" description="Helical" evidence="3">
    <location>
        <begin position="247"/>
        <end position="272"/>
    </location>
</feature>
<evidence type="ECO:0000256" key="3">
    <source>
        <dbReference type="SAM" id="Phobius"/>
    </source>
</evidence>
<keyword evidence="3" id="KW-1133">Transmembrane helix</keyword>
<evidence type="ECO:0000259" key="4">
    <source>
        <dbReference type="Pfam" id="PF00501"/>
    </source>
</evidence>
<keyword evidence="7" id="KW-1185">Reference proteome</keyword>
<feature type="domain" description="AMP-binding enzyme C-terminal" evidence="5">
    <location>
        <begin position="458"/>
        <end position="540"/>
    </location>
</feature>
<keyword evidence="3" id="KW-0472">Membrane</keyword>
<comment type="caution">
    <text evidence="6">The sequence shown here is derived from an EMBL/GenBank/DDBJ whole genome shotgun (WGS) entry which is preliminary data.</text>
</comment>
<dbReference type="InterPro" id="IPR000873">
    <property type="entry name" value="AMP-dep_synth/lig_dom"/>
</dbReference>
<dbReference type="SUPFAM" id="SSF56801">
    <property type="entry name" value="Acetyl-CoA synthetase-like"/>
    <property type="match status" value="1"/>
</dbReference>
<sequence>MKIYTSPYPPIHIYEESVVTFLFETNFLKFPPSSPAYIDAPTGQCITRGQFKSLALEVGWGLREGISRLGGIPLSRGSIIMLFSPNTLIWPVIMLGCLAAGVKPALTNSAYTAREVEHQWKDSTAELVFAHSSVMPVVLEMFKSLGYDSVEVRKRVVVADWGVKERVYPDFIYLDDILGRGRLSREELFPGKQSHETALMCYSSGTTGNPKGVETTHCNLTSVLQVSQAAIVPALPSDSLLAVLPFYHVYGAVNLIMYPFFVGIPIVIMARYDPVESCKYIEKYGITIFFAVPPIHLAIARHPATEKYSMKTLRYLTSGAAPLSKSLSDAVKARLEPLGSRYGSTETSPASHLMDCVGTNHITKSGSVGRLLPNLEARLVGENGDDVEVGQPGEIWVRGPIVMKGYFNNSVATKKALTEDGWYKTGDVAVIDKEGYYYIVDRVKELIKYKGFQVPPAELEGVLLQHPDIADVAVIGIHSEEQATELPRAYVVHVKGRKSINMHEFGQEVQEWIKSRVANYKYLRGGVSVIDAIPKSAAGKILRRELQVIAKKELAESLVHAKL</sequence>
<evidence type="ECO:0000313" key="7">
    <source>
        <dbReference type="Proteomes" id="UP001212997"/>
    </source>
</evidence>
<gene>
    <name evidence="6" type="ORF">NLI96_g5305</name>
</gene>
<dbReference type="Pfam" id="PF13193">
    <property type="entry name" value="AMP-binding_C"/>
    <property type="match status" value="1"/>
</dbReference>
<evidence type="ECO:0000256" key="2">
    <source>
        <dbReference type="ARBA" id="ARBA00022598"/>
    </source>
</evidence>
<comment type="similarity">
    <text evidence="1">Belongs to the ATP-dependent AMP-binding enzyme family.</text>
</comment>
<protein>
    <recommendedName>
        <fullName evidence="8">4-coumarate--CoA ligase</fullName>
    </recommendedName>
</protein>
<dbReference type="PANTHER" id="PTHR24096:SF149">
    <property type="entry name" value="AMP-BINDING DOMAIN-CONTAINING PROTEIN-RELATED"/>
    <property type="match status" value="1"/>
</dbReference>
<proteinExistence type="inferred from homology"/>
<dbReference type="Gene3D" id="3.30.300.30">
    <property type="match status" value="1"/>
</dbReference>
<dbReference type="EMBL" id="JANAWD010000171">
    <property type="protein sequence ID" value="KAJ3484906.1"/>
    <property type="molecule type" value="Genomic_DNA"/>
</dbReference>
<reference evidence="6" key="1">
    <citation type="submission" date="2022-07" db="EMBL/GenBank/DDBJ databases">
        <title>Genome Sequence of Physisporinus lineatus.</title>
        <authorList>
            <person name="Buettner E."/>
        </authorList>
    </citation>
    <scope>NUCLEOTIDE SEQUENCE</scope>
    <source>
        <strain evidence="6">VT162</strain>
    </source>
</reference>
<dbReference type="Pfam" id="PF00501">
    <property type="entry name" value="AMP-binding"/>
    <property type="match status" value="1"/>
</dbReference>
<dbReference type="FunFam" id="3.30.300.30:FF:000007">
    <property type="entry name" value="4-coumarate--CoA ligase 2"/>
    <property type="match status" value="1"/>
</dbReference>
<keyword evidence="3" id="KW-0812">Transmembrane</keyword>
<keyword evidence="2" id="KW-0436">Ligase</keyword>
<dbReference type="Gene3D" id="3.40.50.12780">
    <property type="entry name" value="N-terminal domain of ligase-like"/>
    <property type="match status" value="1"/>
</dbReference>
<dbReference type="InterPro" id="IPR020845">
    <property type="entry name" value="AMP-binding_CS"/>
</dbReference>